<evidence type="ECO:0000256" key="12">
    <source>
        <dbReference type="SAM" id="MobiDB-lite"/>
    </source>
</evidence>
<reference evidence="15" key="1">
    <citation type="journal article" date="2013" name="Nature">
        <title>Pan genome of the phytoplankton Emiliania underpins its global distribution.</title>
        <authorList>
            <person name="Read B.A."/>
            <person name="Kegel J."/>
            <person name="Klute M.J."/>
            <person name="Kuo A."/>
            <person name="Lefebvre S.C."/>
            <person name="Maumus F."/>
            <person name="Mayer C."/>
            <person name="Miller J."/>
            <person name="Monier A."/>
            <person name="Salamov A."/>
            <person name="Young J."/>
            <person name="Aguilar M."/>
            <person name="Claverie J.M."/>
            <person name="Frickenhaus S."/>
            <person name="Gonzalez K."/>
            <person name="Herman E.K."/>
            <person name="Lin Y.C."/>
            <person name="Napier J."/>
            <person name="Ogata H."/>
            <person name="Sarno A.F."/>
            <person name="Shmutz J."/>
            <person name="Schroeder D."/>
            <person name="de Vargas C."/>
            <person name="Verret F."/>
            <person name="von Dassow P."/>
            <person name="Valentin K."/>
            <person name="Van de Peer Y."/>
            <person name="Wheeler G."/>
            <person name="Dacks J.B."/>
            <person name="Delwiche C.F."/>
            <person name="Dyhrman S.T."/>
            <person name="Glockner G."/>
            <person name="John U."/>
            <person name="Richards T."/>
            <person name="Worden A.Z."/>
            <person name="Zhang X."/>
            <person name="Grigoriev I.V."/>
            <person name="Allen A.E."/>
            <person name="Bidle K."/>
            <person name="Borodovsky M."/>
            <person name="Bowler C."/>
            <person name="Brownlee C."/>
            <person name="Cock J.M."/>
            <person name="Elias M."/>
            <person name="Gladyshev V.N."/>
            <person name="Groth M."/>
            <person name="Guda C."/>
            <person name="Hadaegh A."/>
            <person name="Iglesias-Rodriguez M.D."/>
            <person name="Jenkins J."/>
            <person name="Jones B.M."/>
            <person name="Lawson T."/>
            <person name="Leese F."/>
            <person name="Lindquist E."/>
            <person name="Lobanov A."/>
            <person name="Lomsadze A."/>
            <person name="Malik S.B."/>
            <person name="Marsh M.E."/>
            <person name="Mackinder L."/>
            <person name="Mock T."/>
            <person name="Mueller-Roeber B."/>
            <person name="Pagarete A."/>
            <person name="Parker M."/>
            <person name="Probert I."/>
            <person name="Quesneville H."/>
            <person name="Raines C."/>
            <person name="Rensing S.A."/>
            <person name="Riano-Pachon D.M."/>
            <person name="Richier S."/>
            <person name="Rokitta S."/>
            <person name="Shiraiwa Y."/>
            <person name="Soanes D.M."/>
            <person name="van der Giezen M."/>
            <person name="Wahlund T.M."/>
            <person name="Williams B."/>
            <person name="Wilson W."/>
            <person name="Wolfe G."/>
            <person name="Wurch L.L."/>
        </authorList>
    </citation>
    <scope>NUCLEOTIDE SEQUENCE</scope>
</reference>
<evidence type="ECO:0000256" key="9">
    <source>
        <dbReference type="ARBA" id="ARBA00023315"/>
    </source>
</evidence>
<evidence type="ECO:0000256" key="11">
    <source>
        <dbReference type="ARBA" id="ARBA00049524"/>
    </source>
</evidence>
<evidence type="ECO:0000313" key="14">
    <source>
        <dbReference type="EnsemblProtists" id="EOD22154"/>
    </source>
</evidence>
<evidence type="ECO:0000256" key="10">
    <source>
        <dbReference type="ARBA" id="ARBA00047821"/>
    </source>
</evidence>
<dbReference type="eggNOG" id="KOG2488">
    <property type="taxonomic scope" value="Eukaryota"/>
</dbReference>
<evidence type="ECO:0000256" key="2">
    <source>
        <dbReference type="ARBA" id="ARBA00004496"/>
    </source>
</evidence>
<dbReference type="SUPFAM" id="SSF55729">
    <property type="entry name" value="Acyl-CoA N-acyltransferases (Nat)"/>
    <property type="match status" value="1"/>
</dbReference>
<dbReference type="PANTHER" id="PTHR20531:SF1">
    <property type="entry name" value="N-ALPHA-ACETYLTRANSFERASE 40"/>
    <property type="match status" value="1"/>
</dbReference>
<comment type="catalytic activity">
    <reaction evidence="11">
        <text>N-terminal L-seryl-[histone H4] + acetyl-CoA = N-terminal N(alpha)-acetyl-L-seryl-[histone H4] + CoA + H(+)</text>
        <dbReference type="Rhea" id="RHEA:50596"/>
        <dbReference type="Rhea" id="RHEA-COMP:12740"/>
        <dbReference type="Rhea" id="RHEA-COMP:12743"/>
        <dbReference type="ChEBI" id="CHEBI:15378"/>
        <dbReference type="ChEBI" id="CHEBI:57287"/>
        <dbReference type="ChEBI" id="CHEBI:57288"/>
        <dbReference type="ChEBI" id="CHEBI:64738"/>
        <dbReference type="ChEBI" id="CHEBI:83690"/>
        <dbReference type="EC" id="2.3.1.257"/>
    </reaction>
</comment>
<dbReference type="STRING" id="2903.R1EMQ1"/>
<dbReference type="Pfam" id="PF00583">
    <property type="entry name" value="Acetyltransf_1"/>
    <property type="match status" value="1"/>
</dbReference>
<evidence type="ECO:0000256" key="4">
    <source>
        <dbReference type="ARBA" id="ARBA00012950"/>
    </source>
</evidence>
<sequence length="342" mass="36495">MSKVSGGCGGKSKGGKSRSKGVGSDVAAVRTVKLSTSANGDVVSTLRRALRNDDGTDRDLLNDLPAGLRALKRSGLDLEIEFHSGKKLNRADAKVCLAMCREELQEEYEVSGYGWDEEDKWGELTSSESRLLLFREAVGRRIVGYASFRLTLQGECWNCMEGSPCLFVYDLLVLPEYRRKGVGKQALLTLEMAARKARLAYVCALVTSASALGPPFLSAIKGWRDDTAAVLQMDAADPDDDSFRVYAKCVDTSILQAEQQSQTGEAEALSAAPTAERKEPTEGADGADGERNGRPATESEIASWVRTIKEANLSGQDLGADPAAEPADGGLCGETGEAGCVA</sequence>
<dbReference type="Proteomes" id="UP000013827">
    <property type="component" value="Unassembled WGS sequence"/>
</dbReference>
<comment type="catalytic activity">
    <reaction evidence="10">
        <text>N-terminal L-seryl-[histone H2A] + acetyl-CoA = N-terminal N(alpha)-acetyl-L-seryl-[histone H2A] + CoA + H(+)</text>
        <dbReference type="Rhea" id="RHEA:50600"/>
        <dbReference type="Rhea" id="RHEA-COMP:12742"/>
        <dbReference type="Rhea" id="RHEA-COMP:12744"/>
        <dbReference type="ChEBI" id="CHEBI:15378"/>
        <dbReference type="ChEBI" id="CHEBI:57287"/>
        <dbReference type="ChEBI" id="CHEBI:57288"/>
        <dbReference type="ChEBI" id="CHEBI:64738"/>
        <dbReference type="ChEBI" id="CHEBI:83690"/>
        <dbReference type="EC" id="2.3.1.257"/>
    </reaction>
</comment>
<dbReference type="AlphaFoldDB" id="A0A0D3JF69"/>
<dbReference type="GO" id="GO:0010485">
    <property type="term" value="F:histone H4 acetyltransferase activity"/>
    <property type="evidence" value="ECO:0007669"/>
    <property type="project" value="InterPro"/>
</dbReference>
<proteinExistence type="inferred from homology"/>
<keyword evidence="15" id="KW-1185">Reference proteome</keyword>
<evidence type="ECO:0000313" key="15">
    <source>
        <dbReference type="Proteomes" id="UP000013827"/>
    </source>
</evidence>
<dbReference type="KEGG" id="ehx:EMIHUDRAFT_207283"/>
<keyword evidence="8" id="KW-0539">Nucleus</keyword>
<feature type="compositionally biased region" description="Low complexity" evidence="12">
    <location>
        <begin position="317"/>
        <end position="329"/>
    </location>
</feature>
<name>A0A0D3JF69_EMIH1</name>
<dbReference type="GO" id="GO:0005737">
    <property type="term" value="C:cytoplasm"/>
    <property type="evidence" value="ECO:0007669"/>
    <property type="project" value="UniProtKB-SubCell"/>
</dbReference>
<feature type="region of interest" description="Disordered" evidence="12">
    <location>
        <begin position="258"/>
        <end position="296"/>
    </location>
</feature>
<dbReference type="PROSITE" id="PS51186">
    <property type="entry name" value="GNAT"/>
    <property type="match status" value="1"/>
</dbReference>
<evidence type="ECO:0000259" key="13">
    <source>
        <dbReference type="PROSITE" id="PS51186"/>
    </source>
</evidence>
<evidence type="ECO:0000256" key="3">
    <source>
        <dbReference type="ARBA" id="ARBA00008870"/>
    </source>
</evidence>
<accession>A0A0D3JF69</accession>
<feature type="region of interest" description="Disordered" evidence="12">
    <location>
        <begin position="316"/>
        <end position="342"/>
    </location>
</feature>
<dbReference type="InterPro" id="IPR039949">
    <property type="entry name" value="NAA40"/>
</dbReference>
<dbReference type="GO" id="GO:1990189">
    <property type="term" value="F:protein N-terminal-serine acetyltransferase activity"/>
    <property type="evidence" value="ECO:0007669"/>
    <property type="project" value="UniProtKB-EC"/>
</dbReference>
<dbReference type="HOGENOM" id="CLU_812403_0_0_1"/>
<feature type="region of interest" description="Disordered" evidence="12">
    <location>
        <begin position="1"/>
        <end position="22"/>
    </location>
</feature>
<evidence type="ECO:0000256" key="7">
    <source>
        <dbReference type="ARBA" id="ARBA00022679"/>
    </source>
</evidence>
<keyword evidence="7" id="KW-0808">Transferase</keyword>
<comment type="subcellular location">
    <subcellularLocation>
        <location evidence="2">Cytoplasm</location>
    </subcellularLocation>
    <subcellularLocation>
        <location evidence="1">Nucleus</location>
    </subcellularLocation>
</comment>
<dbReference type="Gene3D" id="3.40.630.30">
    <property type="match status" value="1"/>
</dbReference>
<reference evidence="14" key="2">
    <citation type="submission" date="2024-10" db="UniProtKB">
        <authorList>
            <consortium name="EnsemblProtists"/>
        </authorList>
    </citation>
    <scope>IDENTIFICATION</scope>
</reference>
<feature type="compositionally biased region" description="Gly residues" evidence="12">
    <location>
        <begin position="1"/>
        <end position="12"/>
    </location>
</feature>
<keyword evidence="6" id="KW-0963">Cytoplasm</keyword>
<dbReference type="PaxDb" id="2903-EOD22154"/>
<dbReference type="InterPro" id="IPR000182">
    <property type="entry name" value="GNAT_dom"/>
</dbReference>
<dbReference type="InterPro" id="IPR016181">
    <property type="entry name" value="Acyl_CoA_acyltransferase"/>
</dbReference>
<comment type="similarity">
    <text evidence="3">Belongs to the acetyltransferase family. NAA40 subfamily.</text>
</comment>
<keyword evidence="9" id="KW-0012">Acyltransferase</keyword>
<evidence type="ECO:0000256" key="1">
    <source>
        <dbReference type="ARBA" id="ARBA00004123"/>
    </source>
</evidence>
<dbReference type="GeneID" id="17267701"/>
<protein>
    <recommendedName>
        <fullName evidence="5">N-alpha-acetyltransferase 40</fullName>
        <ecNumber evidence="4">2.3.1.257</ecNumber>
    </recommendedName>
</protein>
<dbReference type="EnsemblProtists" id="EOD22154">
    <property type="protein sequence ID" value="EOD22154"/>
    <property type="gene ID" value="EMIHUDRAFT_207283"/>
</dbReference>
<evidence type="ECO:0000256" key="5">
    <source>
        <dbReference type="ARBA" id="ARBA00015043"/>
    </source>
</evidence>
<dbReference type="GO" id="GO:0043998">
    <property type="term" value="F:histone H2A acetyltransferase activity"/>
    <property type="evidence" value="ECO:0007669"/>
    <property type="project" value="InterPro"/>
</dbReference>
<evidence type="ECO:0000256" key="8">
    <source>
        <dbReference type="ARBA" id="ARBA00023242"/>
    </source>
</evidence>
<dbReference type="CDD" id="cd04301">
    <property type="entry name" value="NAT_SF"/>
    <property type="match status" value="1"/>
</dbReference>
<evidence type="ECO:0000256" key="6">
    <source>
        <dbReference type="ARBA" id="ARBA00022490"/>
    </source>
</evidence>
<dbReference type="EC" id="2.3.1.257" evidence="4"/>
<organism evidence="14 15">
    <name type="scientific">Emiliania huxleyi (strain CCMP1516)</name>
    <dbReference type="NCBI Taxonomy" id="280463"/>
    <lineage>
        <taxon>Eukaryota</taxon>
        <taxon>Haptista</taxon>
        <taxon>Haptophyta</taxon>
        <taxon>Prymnesiophyceae</taxon>
        <taxon>Isochrysidales</taxon>
        <taxon>Noelaerhabdaceae</taxon>
        <taxon>Emiliania</taxon>
    </lineage>
</organism>
<dbReference type="PANTHER" id="PTHR20531">
    <property type="entry name" value="N-ALPHA-ACETYLTRANSFERASE 40"/>
    <property type="match status" value="1"/>
</dbReference>
<dbReference type="RefSeq" id="XP_005774583.1">
    <property type="nucleotide sequence ID" value="XM_005774526.1"/>
</dbReference>
<feature type="domain" description="N-acetyltransferase" evidence="13">
    <location>
        <begin position="80"/>
        <end position="236"/>
    </location>
</feature>
<dbReference type="GO" id="GO:0005634">
    <property type="term" value="C:nucleus"/>
    <property type="evidence" value="ECO:0007669"/>
    <property type="project" value="UniProtKB-SubCell"/>
</dbReference>